<dbReference type="EMBL" id="CP067018">
    <property type="protein sequence ID" value="QQN58322.1"/>
    <property type="molecule type" value="Genomic_DNA"/>
</dbReference>
<feature type="transmembrane region" description="Helical" evidence="1">
    <location>
        <begin position="122"/>
        <end position="139"/>
    </location>
</feature>
<evidence type="ECO:0000313" key="3">
    <source>
        <dbReference type="Proteomes" id="UP000595426"/>
    </source>
</evidence>
<dbReference type="AlphaFoldDB" id="A0A7T7UY26"/>
<keyword evidence="1" id="KW-0812">Transmembrane</keyword>
<keyword evidence="1" id="KW-0472">Membrane</keyword>
<gene>
    <name evidence="2" type="ORF">I6H88_18105</name>
</gene>
<dbReference type="KEGG" id="egm:AYC65_07405"/>
<keyword evidence="1" id="KW-1133">Transmembrane helix</keyword>
<evidence type="ECO:0000256" key="1">
    <source>
        <dbReference type="SAM" id="Phobius"/>
    </source>
</evidence>
<name>A0A7T7UY26_9FLAO</name>
<dbReference type="Pfam" id="PF12412">
    <property type="entry name" value="DUF3667"/>
    <property type="match status" value="1"/>
</dbReference>
<dbReference type="InterPro" id="IPR022134">
    <property type="entry name" value="DUF3667"/>
</dbReference>
<proteinExistence type="predicted"/>
<reference evidence="2 3" key="1">
    <citation type="submission" date="2020-12" db="EMBL/GenBank/DDBJ databases">
        <title>FDA dAtabase for Regulatory Grade micrObial Sequences (FDA-ARGOS): Supporting development and validation of Infectious Disease Dx tests.</title>
        <authorList>
            <person name="Kerrigan L."/>
            <person name="Long C."/>
            <person name="Tallon L."/>
            <person name="Sadzewicz L."/>
            <person name="Zhao X."/>
            <person name="Boylan J."/>
            <person name="Ott S."/>
            <person name="Bowen H."/>
            <person name="Vavikolanu K."/>
            <person name="Mehta A."/>
            <person name="Aluvathingal J."/>
            <person name="Nadendla S."/>
            <person name="Yan Y."/>
            <person name="Sichtig H."/>
        </authorList>
    </citation>
    <scope>NUCLEOTIDE SEQUENCE [LARGE SCALE GENOMIC DNA]</scope>
    <source>
        <strain evidence="2 3">FDAARGOS_1031</strain>
    </source>
</reference>
<feature type="transmembrane region" description="Helical" evidence="1">
    <location>
        <begin position="151"/>
        <end position="174"/>
    </location>
</feature>
<keyword evidence="3" id="KW-1185">Reference proteome</keyword>
<dbReference type="OrthoDB" id="7446256at2"/>
<accession>A0A7T7UY26</accession>
<dbReference type="GeneID" id="93132724"/>
<dbReference type="Proteomes" id="UP000595426">
    <property type="component" value="Chromosome"/>
</dbReference>
<protein>
    <submittedName>
        <fullName evidence="2">DUF3667 domain-containing protein</fullName>
    </submittedName>
</protein>
<organism evidence="2 3">
    <name type="scientific">Elizabethkingia bruuniana</name>
    <dbReference type="NCBI Taxonomy" id="1756149"/>
    <lineage>
        <taxon>Bacteria</taxon>
        <taxon>Pseudomonadati</taxon>
        <taxon>Bacteroidota</taxon>
        <taxon>Flavobacteriia</taxon>
        <taxon>Flavobacteriales</taxon>
        <taxon>Weeksellaceae</taxon>
        <taxon>Elizabethkingia</taxon>
    </lineage>
</organism>
<sequence>MTNNCLNCNEEIAGKFCSNCSQPTSTHRFSLSHVFKHDFVHGIFHFDKGFFFTIKELFTRPGHSIREYVQGKRVKHFNYFATVLLLLAIIYFVKKWTKIESSDLFDNNVKGLLKVQKDYSKITVFLNIPIIAFISFLLFKRSKQNYTENLVLNMYLLCGLTAISLVLPICMIFTDNKEFLFVVNYFVTVLVFLYIIIFYYQFFSVFNYKKYDLIIRVILISILYMAIKQLINTILNNVGLKYFH</sequence>
<feature type="transmembrane region" description="Helical" evidence="1">
    <location>
        <begin position="213"/>
        <end position="231"/>
    </location>
</feature>
<feature type="transmembrane region" description="Helical" evidence="1">
    <location>
        <begin position="180"/>
        <end position="201"/>
    </location>
</feature>
<evidence type="ECO:0000313" key="2">
    <source>
        <dbReference type="EMBL" id="QQN58322.1"/>
    </source>
</evidence>
<feature type="transmembrane region" description="Helical" evidence="1">
    <location>
        <begin position="76"/>
        <end position="93"/>
    </location>
</feature>
<dbReference type="RefSeq" id="WP_034868422.1">
    <property type="nucleotide sequence ID" value="NZ_CBCSDR010000001.1"/>
</dbReference>